<evidence type="ECO:0000313" key="2">
    <source>
        <dbReference type="EMBL" id="KAH6594451.1"/>
    </source>
</evidence>
<organism evidence="2 3">
    <name type="scientific">Batrachochytrium salamandrivorans</name>
    <dbReference type="NCBI Taxonomy" id="1357716"/>
    <lineage>
        <taxon>Eukaryota</taxon>
        <taxon>Fungi</taxon>
        <taxon>Fungi incertae sedis</taxon>
        <taxon>Chytridiomycota</taxon>
        <taxon>Chytridiomycota incertae sedis</taxon>
        <taxon>Chytridiomycetes</taxon>
        <taxon>Rhizophydiales</taxon>
        <taxon>Rhizophydiales incertae sedis</taxon>
        <taxon>Batrachochytrium</taxon>
    </lineage>
</organism>
<dbReference type="Proteomes" id="UP001648503">
    <property type="component" value="Unassembled WGS sequence"/>
</dbReference>
<keyword evidence="3" id="KW-1185">Reference proteome</keyword>
<gene>
    <name evidence="2" type="ORF">BASA50_006698</name>
</gene>
<comment type="caution">
    <text evidence="2">The sequence shown here is derived from an EMBL/GenBank/DDBJ whole genome shotgun (WGS) entry which is preliminary data.</text>
</comment>
<evidence type="ECO:0008006" key="4">
    <source>
        <dbReference type="Google" id="ProtNLM"/>
    </source>
</evidence>
<proteinExistence type="predicted"/>
<sequence length="142" mass="15892">MKLISFAALSLLAITVSAQTPRGSASRGAQHSYDNRMGAGISKVKQDYEAAESWVIKLGDDAKKTKAALVKLSESITGIKTKLQGTGLTDKQKEVLKEYYDEFRKIFKELSLVRGKQLKSFEDARHERDEAKMLFDSFMGIR</sequence>
<name>A0ABQ8F9E7_9FUNG</name>
<evidence type="ECO:0000256" key="1">
    <source>
        <dbReference type="SAM" id="SignalP"/>
    </source>
</evidence>
<accession>A0ABQ8F9E7</accession>
<feature type="chain" id="PRO_5046538129" description="SXP/RAL-2 family protein Ani s 5-like cation-binding domain-containing protein" evidence="1">
    <location>
        <begin position="19"/>
        <end position="142"/>
    </location>
</feature>
<dbReference type="EMBL" id="JAFCIX010000335">
    <property type="protein sequence ID" value="KAH6594451.1"/>
    <property type="molecule type" value="Genomic_DNA"/>
</dbReference>
<keyword evidence="1" id="KW-0732">Signal</keyword>
<feature type="signal peptide" evidence="1">
    <location>
        <begin position="1"/>
        <end position="18"/>
    </location>
</feature>
<reference evidence="2 3" key="1">
    <citation type="submission" date="2021-02" db="EMBL/GenBank/DDBJ databases">
        <title>Variation within the Batrachochytrium salamandrivorans European outbreak.</title>
        <authorList>
            <person name="Kelly M."/>
            <person name="Pasmans F."/>
            <person name="Shea T.P."/>
            <person name="Munoz J.F."/>
            <person name="Carranza S."/>
            <person name="Cuomo C.A."/>
            <person name="Martel A."/>
        </authorList>
    </citation>
    <scope>NUCLEOTIDE SEQUENCE [LARGE SCALE GENOMIC DNA]</scope>
    <source>
        <strain evidence="2 3">AMFP18/2</strain>
    </source>
</reference>
<protein>
    <recommendedName>
        <fullName evidence="4">SXP/RAL-2 family protein Ani s 5-like cation-binding domain-containing protein</fullName>
    </recommendedName>
</protein>
<evidence type="ECO:0000313" key="3">
    <source>
        <dbReference type="Proteomes" id="UP001648503"/>
    </source>
</evidence>